<evidence type="ECO:0000313" key="1">
    <source>
        <dbReference type="EMBL" id="GMH05244.1"/>
    </source>
</evidence>
<accession>A0AAD3S6J2</accession>
<reference evidence="1" key="1">
    <citation type="submission" date="2023-05" db="EMBL/GenBank/DDBJ databases">
        <title>Nepenthes gracilis genome sequencing.</title>
        <authorList>
            <person name="Fukushima K."/>
        </authorList>
    </citation>
    <scope>NUCLEOTIDE SEQUENCE</scope>
    <source>
        <strain evidence="1">SING2019-196</strain>
    </source>
</reference>
<organism evidence="1 2">
    <name type="scientific">Nepenthes gracilis</name>
    <name type="common">Slender pitcher plant</name>
    <dbReference type="NCBI Taxonomy" id="150966"/>
    <lineage>
        <taxon>Eukaryota</taxon>
        <taxon>Viridiplantae</taxon>
        <taxon>Streptophyta</taxon>
        <taxon>Embryophyta</taxon>
        <taxon>Tracheophyta</taxon>
        <taxon>Spermatophyta</taxon>
        <taxon>Magnoliopsida</taxon>
        <taxon>eudicotyledons</taxon>
        <taxon>Gunneridae</taxon>
        <taxon>Pentapetalae</taxon>
        <taxon>Caryophyllales</taxon>
        <taxon>Nepenthaceae</taxon>
        <taxon>Nepenthes</taxon>
    </lineage>
</organism>
<dbReference type="AlphaFoldDB" id="A0AAD3S6J2"/>
<gene>
    <name evidence="1" type="ORF">Nepgr_007084</name>
</gene>
<dbReference type="EMBL" id="BSYO01000005">
    <property type="protein sequence ID" value="GMH05244.1"/>
    <property type="molecule type" value="Genomic_DNA"/>
</dbReference>
<dbReference type="Proteomes" id="UP001279734">
    <property type="component" value="Unassembled WGS sequence"/>
</dbReference>
<sequence length="144" mass="15869">MVPSNQSSHRLRLDLSSVELEAPINGTFQSKPHAGAQISLIRGAQSSHQWHLPIKAPQQRPNLSYLVELEAFHQWHLPIKAPRQCPDLSHLVELKASINGAFQSRLPLMAPRSLSSGGARSSQEWCPMLLDSLSDAPPEWGVVA</sequence>
<protein>
    <submittedName>
        <fullName evidence="1">Uncharacterized protein</fullName>
    </submittedName>
</protein>
<proteinExistence type="predicted"/>
<comment type="caution">
    <text evidence="1">The sequence shown here is derived from an EMBL/GenBank/DDBJ whole genome shotgun (WGS) entry which is preliminary data.</text>
</comment>
<name>A0AAD3S6J2_NEPGR</name>
<evidence type="ECO:0000313" key="2">
    <source>
        <dbReference type="Proteomes" id="UP001279734"/>
    </source>
</evidence>
<keyword evidence="2" id="KW-1185">Reference proteome</keyword>